<feature type="compositionally biased region" description="Basic and acidic residues" evidence="1">
    <location>
        <begin position="103"/>
        <end position="125"/>
    </location>
</feature>
<feature type="region of interest" description="Disordered" evidence="1">
    <location>
        <begin position="83"/>
        <end position="188"/>
    </location>
</feature>
<proteinExistence type="predicted"/>
<dbReference type="AlphaFoldDB" id="A0A8H3FPU8"/>
<feature type="region of interest" description="Disordered" evidence="1">
    <location>
        <begin position="324"/>
        <end position="346"/>
    </location>
</feature>
<name>A0A8H3FPU8_9LECA</name>
<sequence>MPSRDGPAIQDEENSRVGMRRARRSTSPMKTASPRPCSSTSAAADTTLSEPVRRLSETSQELIDGIGEVQKRELAPEGVTFNAIPSVASGDSVGVWPTKGQKRPFDSEGEHSSKRRRPSESESRLSKKNLKRLQRDLERLERRTPEEMDPSVTAPSRAKKRTASRQPSSSDLNQDTASVRSQKSAVSNSVYRYHTLEQARIYVRPEPPPSNIQTRMDIVFKLELPEERKREISRVAQETSQQFILNLRGAHREDDLVELVHDAFRVMYKDQTFAFVRKADWDPSLKPAAQRKLWDLNAIPQFNNEAYDVVDHPDKRQQGEQFIPTPNISASTMPPPATNSKFKDDSIKTPRPDFTIGLRDSSITNALMERGLTKFKADDFLKFLQSERKLCSDPTQNFLNVRFPVLVIEGKAYATGKTIFEAQNQAAVSGACMVNLREQLHDIFHGISANHKDEKTPLAFSICTEGPQIEFWVHYALSEDNVRSHYMNVFRTCYGSLQGGLEEFLMDVDRLLKWTKDEMLNEIADQLYILASRAERE</sequence>
<dbReference type="InterPro" id="IPR057684">
    <property type="entry name" value="DUF7924"/>
</dbReference>
<evidence type="ECO:0000313" key="4">
    <source>
        <dbReference type="Proteomes" id="UP000664521"/>
    </source>
</evidence>
<dbReference type="EMBL" id="CAJPDS010000048">
    <property type="protein sequence ID" value="CAF9928531.1"/>
    <property type="molecule type" value="Genomic_DNA"/>
</dbReference>
<feature type="region of interest" description="Disordered" evidence="1">
    <location>
        <begin position="1"/>
        <end position="60"/>
    </location>
</feature>
<dbReference type="Pfam" id="PF25545">
    <property type="entry name" value="DUF7924"/>
    <property type="match status" value="1"/>
</dbReference>
<protein>
    <recommendedName>
        <fullName evidence="2">DUF7924 domain-containing protein</fullName>
    </recommendedName>
</protein>
<dbReference type="Proteomes" id="UP000664521">
    <property type="component" value="Unassembled WGS sequence"/>
</dbReference>
<reference evidence="3" key="1">
    <citation type="submission" date="2021-03" db="EMBL/GenBank/DDBJ databases">
        <authorList>
            <person name="Tagirdzhanova G."/>
        </authorList>
    </citation>
    <scope>NUCLEOTIDE SEQUENCE</scope>
</reference>
<feature type="compositionally biased region" description="Basic and acidic residues" evidence="1">
    <location>
        <begin position="133"/>
        <end position="146"/>
    </location>
</feature>
<accession>A0A8H3FPU8</accession>
<feature type="domain" description="DUF7924" evidence="2">
    <location>
        <begin position="345"/>
        <end position="492"/>
    </location>
</feature>
<dbReference type="OrthoDB" id="5372703at2759"/>
<gene>
    <name evidence="3" type="ORF">HETSPECPRED_006873</name>
</gene>
<feature type="compositionally biased region" description="Polar residues" evidence="1">
    <location>
        <begin position="164"/>
        <end position="188"/>
    </location>
</feature>
<organism evidence="3 4">
    <name type="scientific">Heterodermia speciosa</name>
    <dbReference type="NCBI Taxonomy" id="116794"/>
    <lineage>
        <taxon>Eukaryota</taxon>
        <taxon>Fungi</taxon>
        <taxon>Dikarya</taxon>
        <taxon>Ascomycota</taxon>
        <taxon>Pezizomycotina</taxon>
        <taxon>Lecanoromycetes</taxon>
        <taxon>OSLEUM clade</taxon>
        <taxon>Lecanoromycetidae</taxon>
        <taxon>Caliciales</taxon>
        <taxon>Physciaceae</taxon>
        <taxon>Heterodermia</taxon>
    </lineage>
</organism>
<evidence type="ECO:0000259" key="2">
    <source>
        <dbReference type="Pfam" id="PF25545"/>
    </source>
</evidence>
<comment type="caution">
    <text evidence="3">The sequence shown here is derived from an EMBL/GenBank/DDBJ whole genome shotgun (WGS) entry which is preliminary data.</text>
</comment>
<feature type="compositionally biased region" description="Low complexity" evidence="1">
    <location>
        <begin position="38"/>
        <end position="47"/>
    </location>
</feature>
<evidence type="ECO:0000313" key="3">
    <source>
        <dbReference type="EMBL" id="CAF9928531.1"/>
    </source>
</evidence>
<keyword evidence="4" id="KW-1185">Reference proteome</keyword>
<evidence type="ECO:0000256" key="1">
    <source>
        <dbReference type="SAM" id="MobiDB-lite"/>
    </source>
</evidence>